<evidence type="ECO:0000259" key="1">
    <source>
        <dbReference type="PROSITE" id="PS50830"/>
    </source>
</evidence>
<dbReference type="AlphaFoldDB" id="A0A5C8PS51"/>
<dbReference type="Pfam" id="PF00565">
    <property type="entry name" value="SNase"/>
    <property type="match status" value="1"/>
</dbReference>
<dbReference type="Proteomes" id="UP000321638">
    <property type="component" value="Unassembled WGS sequence"/>
</dbReference>
<dbReference type="OrthoDB" id="8190102at2"/>
<dbReference type="Gene3D" id="2.40.50.90">
    <property type="match status" value="1"/>
</dbReference>
<dbReference type="InterPro" id="IPR035437">
    <property type="entry name" value="SNase_OB-fold_sf"/>
</dbReference>
<dbReference type="RefSeq" id="WP_147846002.1">
    <property type="nucleotide sequence ID" value="NZ_VDUZ01000005.1"/>
</dbReference>
<dbReference type="SUPFAM" id="SSF50199">
    <property type="entry name" value="Staphylococcal nuclease"/>
    <property type="match status" value="1"/>
</dbReference>
<name>A0A5C8PS51_9HYPH</name>
<evidence type="ECO:0000313" key="3">
    <source>
        <dbReference type="Proteomes" id="UP000321638"/>
    </source>
</evidence>
<organism evidence="2 3">
    <name type="scientific">Vineibacter terrae</name>
    <dbReference type="NCBI Taxonomy" id="2586908"/>
    <lineage>
        <taxon>Bacteria</taxon>
        <taxon>Pseudomonadati</taxon>
        <taxon>Pseudomonadota</taxon>
        <taxon>Alphaproteobacteria</taxon>
        <taxon>Hyphomicrobiales</taxon>
        <taxon>Vineibacter</taxon>
    </lineage>
</organism>
<dbReference type="InterPro" id="IPR016071">
    <property type="entry name" value="Staphylococal_nuclease_OB-fold"/>
</dbReference>
<dbReference type="EMBL" id="VDUZ01000005">
    <property type="protein sequence ID" value="TXL79495.1"/>
    <property type="molecule type" value="Genomic_DNA"/>
</dbReference>
<comment type="caution">
    <text evidence="2">The sequence shown here is derived from an EMBL/GenBank/DDBJ whole genome shotgun (WGS) entry which is preliminary data.</text>
</comment>
<gene>
    <name evidence="2" type="ORF">FHP25_05995</name>
</gene>
<accession>A0A5C8PS51</accession>
<dbReference type="PROSITE" id="PS50830">
    <property type="entry name" value="TNASE_3"/>
    <property type="match status" value="1"/>
</dbReference>
<proteinExistence type="predicted"/>
<protein>
    <submittedName>
        <fullName evidence="2">Thermonuclease family protein</fullName>
    </submittedName>
</protein>
<keyword evidence="3" id="KW-1185">Reference proteome</keyword>
<evidence type="ECO:0000313" key="2">
    <source>
        <dbReference type="EMBL" id="TXL79495.1"/>
    </source>
</evidence>
<reference evidence="2 3" key="1">
    <citation type="submission" date="2019-06" db="EMBL/GenBank/DDBJ databases">
        <title>New taxonomy in bacterial strain CC-CFT640, isolated from vineyard.</title>
        <authorList>
            <person name="Lin S.-Y."/>
            <person name="Tsai C.-F."/>
            <person name="Young C.-C."/>
        </authorList>
    </citation>
    <scope>NUCLEOTIDE SEQUENCE [LARGE SCALE GENOMIC DNA]</scope>
    <source>
        <strain evidence="2 3">CC-CFT640</strain>
    </source>
</reference>
<feature type="domain" description="TNase-like" evidence="1">
    <location>
        <begin position="25"/>
        <end position="201"/>
    </location>
</feature>
<sequence>MAKPGLLTIDGVIRLDQFWPKGKSDGDTVKITIAKGVTDAFKFARSPTAKPKVTHKFDDALSYDKETLPPASIKYANKVVTQPRGKTNAGVRQVTIRMQGIDTPELHYKIYDGRTVVLIPKANRKVNVEYYQPLSGSAALVLHRLVQAVGTGAEVPCQFRTRVNTPSEAIDKYGRFVGDIFVTVGGTDVNLNNAMLEQGLAVPAFYESMLSPEIIEKISAARTGAQVPDRLVTHYHAKVGKLNKGLKYDLFTARAKANLPPIGSDRGLIVHPKLYRRLCTWTILRDGKAQRPSKPIPSTYEGYLREDESLKVIFLTRDFLKHARAAPKINFFQFFKGNTLKLRPEDIVFQEARSNLFTSNGTPIKGGW</sequence>